<dbReference type="CDD" id="cd02440">
    <property type="entry name" value="AdoMet_MTases"/>
    <property type="match status" value="1"/>
</dbReference>
<dbReference type="SUPFAM" id="SSF53335">
    <property type="entry name" value="S-adenosyl-L-methionine-dependent methyltransferases"/>
    <property type="match status" value="1"/>
</dbReference>
<evidence type="ECO:0000256" key="1">
    <source>
        <dbReference type="ARBA" id="ARBA00022679"/>
    </source>
</evidence>
<dbReference type="AlphaFoldDB" id="A0A2R8AFH7"/>
<dbReference type="GO" id="GO:0102082">
    <property type="term" value="F:demethylrebeccamycin--D-glucose O-methyltransferase activity"/>
    <property type="evidence" value="ECO:0007669"/>
    <property type="project" value="UniProtKB-EC"/>
</dbReference>
<reference evidence="3 4" key="1">
    <citation type="submission" date="2018-03" db="EMBL/GenBank/DDBJ databases">
        <authorList>
            <person name="Keele B.F."/>
        </authorList>
    </citation>
    <scope>NUCLEOTIDE SEQUENCE [LARGE SCALE GENOMIC DNA]</scope>
    <source>
        <strain evidence="3 4">CeCT 8812</strain>
    </source>
</reference>
<dbReference type="PANTHER" id="PTHR43861">
    <property type="entry name" value="TRANS-ACONITATE 2-METHYLTRANSFERASE-RELATED"/>
    <property type="match status" value="1"/>
</dbReference>
<dbReference type="GO" id="GO:0032259">
    <property type="term" value="P:methylation"/>
    <property type="evidence" value="ECO:0007669"/>
    <property type="project" value="UniProtKB-KW"/>
</dbReference>
<name>A0A2R8AFH7_9RHOB</name>
<dbReference type="InterPro" id="IPR041698">
    <property type="entry name" value="Methyltransf_25"/>
</dbReference>
<evidence type="ECO:0000259" key="2">
    <source>
        <dbReference type="Pfam" id="PF13649"/>
    </source>
</evidence>
<sequence length="208" mass="22520">MATPAAFWDNVAPKYAKSPISDVPAYEHTLSRVAAHLSKTDHVLEVGCGTGTTALHLADGVHQITGTDISGKMVEIARSKADDQMIMNAEFVAAGLQDLDLAPGTFDAVLAFNLFHLIPDLEADLALVAQKVRPGGLLISKTPCLGGRYRILMPMVGTMRLFGKAPYVRFLRTQEMAQHIRDAGFDILETGNFPKAPPAHFIVARKRA</sequence>
<keyword evidence="1 3" id="KW-0808">Transferase</keyword>
<dbReference type="EMBL" id="OMKW01000004">
    <property type="protein sequence ID" value="SPF30994.1"/>
    <property type="molecule type" value="Genomic_DNA"/>
</dbReference>
<organism evidence="3 4">
    <name type="scientific">Pontivivens insulae</name>
    <dbReference type="NCBI Taxonomy" id="1639689"/>
    <lineage>
        <taxon>Bacteria</taxon>
        <taxon>Pseudomonadati</taxon>
        <taxon>Pseudomonadota</taxon>
        <taxon>Alphaproteobacteria</taxon>
        <taxon>Rhodobacterales</taxon>
        <taxon>Paracoccaceae</taxon>
        <taxon>Pontivivens</taxon>
    </lineage>
</organism>
<keyword evidence="3" id="KW-0489">Methyltransferase</keyword>
<feature type="domain" description="Methyltransferase" evidence="2">
    <location>
        <begin position="43"/>
        <end position="136"/>
    </location>
</feature>
<dbReference type="Pfam" id="PF13649">
    <property type="entry name" value="Methyltransf_25"/>
    <property type="match status" value="1"/>
</dbReference>
<evidence type="ECO:0000313" key="3">
    <source>
        <dbReference type="EMBL" id="SPF30994.1"/>
    </source>
</evidence>
<protein>
    <submittedName>
        <fullName evidence="3">Demethylrebeccamycin-D-glucose O-methyltransferase</fullName>
        <ecNumber evidence="3">2.1.1.164</ecNumber>
    </submittedName>
</protein>
<dbReference type="InterPro" id="IPR029063">
    <property type="entry name" value="SAM-dependent_MTases_sf"/>
</dbReference>
<dbReference type="OrthoDB" id="5642573at2"/>
<keyword evidence="4" id="KW-1185">Reference proteome</keyword>
<proteinExistence type="predicted"/>
<gene>
    <name evidence="3" type="primary">rebM_2</name>
    <name evidence="3" type="ORF">POI8812_03341</name>
</gene>
<dbReference type="Gene3D" id="3.40.50.150">
    <property type="entry name" value="Vaccinia Virus protein VP39"/>
    <property type="match status" value="1"/>
</dbReference>
<dbReference type="Proteomes" id="UP000244932">
    <property type="component" value="Unassembled WGS sequence"/>
</dbReference>
<accession>A0A2R8AFH7</accession>
<evidence type="ECO:0000313" key="4">
    <source>
        <dbReference type="Proteomes" id="UP000244932"/>
    </source>
</evidence>
<dbReference type="EC" id="2.1.1.164" evidence="3"/>
<dbReference type="RefSeq" id="WP_108783674.1">
    <property type="nucleotide sequence ID" value="NZ_OMKW01000004.1"/>
</dbReference>